<gene>
    <name evidence="10 13" type="primary">mnmE</name>
    <name evidence="10" type="synonym">trmE</name>
    <name evidence="13" type="ORF">H8E41_00190</name>
</gene>
<dbReference type="AlphaFoldDB" id="A0A8J6TED6"/>
<dbReference type="Pfam" id="PF12631">
    <property type="entry name" value="MnmE_helical"/>
    <property type="match status" value="1"/>
</dbReference>
<dbReference type="InterPro" id="IPR025867">
    <property type="entry name" value="MnmE_helical"/>
</dbReference>
<keyword evidence="2 10" id="KW-0963">Cytoplasm</keyword>
<dbReference type="NCBIfam" id="TIGR00450">
    <property type="entry name" value="mnmE_trmE_thdF"/>
    <property type="match status" value="1"/>
</dbReference>
<sequence length="467" mass="50906">MTAAPYTSVAEDTTIAAIATPPGPGGIGIIRISGSQALPILEQLFSPAHSSSQLISHKLHYGWIKNPQSQAIIDEVLAVFMAAPRTYTREDIVEIHCHGSYLVLEEILDQIVKLGASLARPGEFTKRAFLNGRIDLTQAEAVIELLQAQTKESLGLAMTNLQGRLNEVVGEIRQSLLSLRAIIEVAIDFPEDDVEIINVGNMTSQLQIEIIGPLEDLISSADHGKIYREGISAVILGRPNVGKSSLLNALLKEDRAIVTAIPGTTRDTIEEVLNIRGMPVRIVDTAGIRDHAEQVEEIGIERARQKLSSADLVLFLIDASDGITEHDRNLYQYISDKPILLVVNKIDVGNLEPEQCFSEFGDTPCVAVSATQHEGIAELEKQIFTMVTKGEKWDPGHSCVPNLRQRSALKRALESSILVTTALKSNMSADLLAIDLQSALDHLGDIIGETTTEDVLDMIFDQFCIGK</sequence>
<feature type="binding site" evidence="10">
    <location>
        <begin position="240"/>
        <end position="245"/>
    </location>
    <ligand>
        <name>GTP</name>
        <dbReference type="ChEBI" id="CHEBI:37565"/>
    </ligand>
</feature>
<keyword evidence="4 10" id="KW-0479">Metal-binding</keyword>
<keyword evidence="7 10" id="KW-0460">Magnesium</keyword>
<dbReference type="GO" id="GO:0005525">
    <property type="term" value="F:GTP binding"/>
    <property type="evidence" value="ECO:0007669"/>
    <property type="project" value="UniProtKB-UniRule"/>
</dbReference>
<dbReference type="InterPro" id="IPR006073">
    <property type="entry name" value="GTP-bd"/>
</dbReference>
<evidence type="ECO:0000256" key="2">
    <source>
        <dbReference type="ARBA" id="ARBA00022490"/>
    </source>
</evidence>
<feature type="binding site" evidence="10">
    <location>
        <position position="467"/>
    </location>
    <ligand>
        <name>(6S)-5-formyl-5,6,7,8-tetrahydrofolate</name>
        <dbReference type="ChEBI" id="CHEBI:57457"/>
    </ligand>
</feature>
<dbReference type="PANTHER" id="PTHR42714">
    <property type="entry name" value="TRNA MODIFICATION GTPASE GTPBP3"/>
    <property type="match status" value="1"/>
</dbReference>
<evidence type="ECO:0000256" key="5">
    <source>
        <dbReference type="ARBA" id="ARBA00022741"/>
    </source>
</evidence>
<dbReference type="FunFam" id="3.30.1360.120:FF:000003">
    <property type="entry name" value="tRNA modification GTPase MnmE"/>
    <property type="match status" value="1"/>
</dbReference>
<dbReference type="GO" id="GO:0030488">
    <property type="term" value="P:tRNA methylation"/>
    <property type="evidence" value="ECO:0007669"/>
    <property type="project" value="TreeGrafter"/>
</dbReference>
<dbReference type="GO" id="GO:0005829">
    <property type="term" value="C:cytosol"/>
    <property type="evidence" value="ECO:0007669"/>
    <property type="project" value="TreeGrafter"/>
</dbReference>
<comment type="subcellular location">
    <subcellularLocation>
        <location evidence="10">Cytoplasm</location>
    </subcellularLocation>
</comment>
<dbReference type="EC" id="3.6.-.-" evidence="10"/>
<feature type="binding site" evidence="10">
    <location>
        <position position="261"/>
    </location>
    <ligand>
        <name>K(+)</name>
        <dbReference type="ChEBI" id="CHEBI:29103"/>
    </ligand>
</feature>
<dbReference type="InterPro" id="IPR018948">
    <property type="entry name" value="GTP-bd_TrmE_N"/>
</dbReference>
<comment type="caution">
    <text evidence="13">The sequence shown here is derived from an EMBL/GenBank/DDBJ whole genome shotgun (WGS) entry which is preliminary data.</text>
</comment>
<feature type="binding site" evidence="10">
    <location>
        <begin position="284"/>
        <end position="287"/>
    </location>
    <ligand>
        <name>GTP</name>
        <dbReference type="ChEBI" id="CHEBI:37565"/>
    </ligand>
</feature>
<dbReference type="Gene3D" id="1.20.120.430">
    <property type="entry name" value="tRNA modification GTPase MnmE domain 2"/>
    <property type="match status" value="1"/>
</dbReference>
<dbReference type="InterPro" id="IPR031168">
    <property type="entry name" value="G_TrmE"/>
</dbReference>
<proteinExistence type="inferred from homology"/>
<dbReference type="Gene3D" id="3.30.1360.120">
    <property type="entry name" value="Probable tRNA modification gtpase trme, domain 1"/>
    <property type="match status" value="1"/>
</dbReference>
<dbReference type="CDD" id="cd04164">
    <property type="entry name" value="trmE"/>
    <property type="match status" value="1"/>
</dbReference>
<dbReference type="GO" id="GO:0046872">
    <property type="term" value="F:metal ion binding"/>
    <property type="evidence" value="ECO:0007669"/>
    <property type="project" value="UniProtKB-KW"/>
</dbReference>
<dbReference type="InterPro" id="IPR004520">
    <property type="entry name" value="GTPase_MnmE"/>
</dbReference>
<feature type="binding site" evidence="10">
    <location>
        <position position="94"/>
    </location>
    <ligand>
        <name>(6S)-5-formyl-5,6,7,8-tetrahydrofolate</name>
        <dbReference type="ChEBI" id="CHEBI:57457"/>
    </ligand>
</feature>
<feature type="binding site" evidence="10">
    <location>
        <begin position="259"/>
        <end position="265"/>
    </location>
    <ligand>
        <name>GTP</name>
        <dbReference type="ChEBI" id="CHEBI:37565"/>
    </ligand>
</feature>
<evidence type="ECO:0000313" key="13">
    <source>
        <dbReference type="EMBL" id="MBC8316295.1"/>
    </source>
</evidence>
<name>A0A8J6TED6_9BACT</name>
<keyword evidence="6 10" id="KW-0378">Hydrolase</keyword>
<dbReference type="Pfam" id="PF01926">
    <property type="entry name" value="MMR_HSR1"/>
    <property type="match status" value="1"/>
</dbReference>
<dbReference type="GO" id="GO:0002098">
    <property type="term" value="P:tRNA wobble uridine modification"/>
    <property type="evidence" value="ECO:0007669"/>
    <property type="project" value="TreeGrafter"/>
</dbReference>
<evidence type="ECO:0000313" key="14">
    <source>
        <dbReference type="Proteomes" id="UP000614424"/>
    </source>
</evidence>
<feature type="binding site" evidence="10">
    <location>
        <position position="244"/>
    </location>
    <ligand>
        <name>Mg(2+)</name>
        <dbReference type="ChEBI" id="CHEBI:18420"/>
    </ligand>
</feature>
<dbReference type="NCBIfam" id="TIGR00231">
    <property type="entry name" value="small_GTP"/>
    <property type="match status" value="1"/>
</dbReference>
<comment type="cofactor">
    <cofactor evidence="10">
        <name>K(+)</name>
        <dbReference type="ChEBI" id="CHEBI:29103"/>
    </cofactor>
    <text evidence="10">Binds 1 potassium ion per subunit.</text>
</comment>
<evidence type="ECO:0000256" key="10">
    <source>
        <dbReference type="HAMAP-Rule" id="MF_00379"/>
    </source>
</evidence>
<dbReference type="FunFam" id="3.40.50.300:FF:000494">
    <property type="entry name" value="tRNA modification GTPase MnmE"/>
    <property type="match status" value="1"/>
</dbReference>
<dbReference type="HAMAP" id="MF_00379">
    <property type="entry name" value="GTPase_MnmE"/>
    <property type="match status" value="1"/>
</dbReference>
<organism evidence="13 14">
    <name type="scientific">Candidatus Desulfobia pelagia</name>
    <dbReference type="NCBI Taxonomy" id="2841692"/>
    <lineage>
        <taxon>Bacteria</taxon>
        <taxon>Pseudomonadati</taxon>
        <taxon>Thermodesulfobacteriota</taxon>
        <taxon>Desulfobulbia</taxon>
        <taxon>Desulfobulbales</taxon>
        <taxon>Desulfobulbaceae</taxon>
        <taxon>Candidatus Desulfobia</taxon>
    </lineage>
</organism>
<feature type="binding site" evidence="10">
    <location>
        <position position="265"/>
    </location>
    <ligand>
        <name>Mg(2+)</name>
        <dbReference type="ChEBI" id="CHEBI:18420"/>
    </ligand>
</feature>
<evidence type="ECO:0000256" key="4">
    <source>
        <dbReference type="ARBA" id="ARBA00022723"/>
    </source>
</evidence>
<dbReference type="Pfam" id="PF10396">
    <property type="entry name" value="TrmE_N"/>
    <property type="match status" value="1"/>
</dbReference>
<feature type="binding site" evidence="10">
    <location>
        <position position="133"/>
    </location>
    <ligand>
        <name>(6S)-5-formyl-5,6,7,8-tetrahydrofolate</name>
        <dbReference type="ChEBI" id="CHEBI:57457"/>
    </ligand>
</feature>
<dbReference type="NCBIfam" id="NF003661">
    <property type="entry name" value="PRK05291.1-3"/>
    <property type="match status" value="1"/>
</dbReference>
<keyword evidence="8 10" id="KW-0630">Potassium</keyword>
<dbReference type="InterPro" id="IPR027417">
    <property type="entry name" value="P-loop_NTPase"/>
</dbReference>
<dbReference type="PANTHER" id="PTHR42714:SF2">
    <property type="entry name" value="TRNA MODIFICATION GTPASE GTPBP3, MITOCHONDRIAL"/>
    <property type="match status" value="1"/>
</dbReference>
<evidence type="ECO:0000256" key="3">
    <source>
        <dbReference type="ARBA" id="ARBA00022694"/>
    </source>
</evidence>
<feature type="binding site" evidence="10">
    <location>
        <position position="240"/>
    </location>
    <ligand>
        <name>K(+)</name>
        <dbReference type="ChEBI" id="CHEBI:29103"/>
    </ligand>
</feature>
<keyword evidence="5 10" id="KW-0547">Nucleotide-binding</keyword>
<reference evidence="13 14" key="1">
    <citation type="submission" date="2020-08" db="EMBL/GenBank/DDBJ databases">
        <title>Bridging the membrane lipid divide: bacteria of the FCB group superphylum have the potential to synthesize archaeal ether lipids.</title>
        <authorList>
            <person name="Villanueva L."/>
            <person name="Von Meijenfeldt F.A.B."/>
            <person name="Westbye A.B."/>
            <person name="Yadav S."/>
            <person name="Hopmans E.C."/>
            <person name="Dutilh B.E."/>
            <person name="Sinninghe Damste J.S."/>
        </authorList>
    </citation>
    <scope>NUCLEOTIDE SEQUENCE [LARGE SCALE GENOMIC DNA]</scope>
    <source>
        <strain evidence="13">NIOZ-UU47</strain>
    </source>
</reference>
<feature type="binding site" evidence="10">
    <location>
        <position position="31"/>
    </location>
    <ligand>
        <name>(6S)-5-formyl-5,6,7,8-tetrahydrofolate</name>
        <dbReference type="ChEBI" id="CHEBI:57457"/>
    </ligand>
</feature>
<dbReference type="SUPFAM" id="SSF52540">
    <property type="entry name" value="P-loop containing nucleoside triphosphate hydrolases"/>
    <property type="match status" value="1"/>
</dbReference>
<protein>
    <recommendedName>
        <fullName evidence="10">tRNA modification GTPase MnmE</fullName>
        <ecNumber evidence="10">3.6.-.-</ecNumber>
    </recommendedName>
</protein>
<evidence type="ECO:0000256" key="11">
    <source>
        <dbReference type="RuleBase" id="RU003313"/>
    </source>
</evidence>
<comment type="similarity">
    <text evidence="1 10 11">Belongs to the TRAFAC class TrmE-Era-EngA-EngB-Septin-like GTPase superfamily. TrmE GTPase family.</text>
</comment>
<evidence type="ECO:0000259" key="12">
    <source>
        <dbReference type="PROSITE" id="PS51709"/>
    </source>
</evidence>
<evidence type="ECO:0000256" key="6">
    <source>
        <dbReference type="ARBA" id="ARBA00022801"/>
    </source>
</evidence>
<accession>A0A8J6TED6</accession>
<dbReference type="Gene3D" id="3.40.50.300">
    <property type="entry name" value="P-loop containing nucleotide triphosphate hydrolases"/>
    <property type="match status" value="1"/>
</dbReference>
<feature type="binding site" evidence="10">
    <location>
        <position position="264"/>
    </location>
    <ligand>
        <name>K(+)</name>
        <dbReference type="ChEBI" id="CHEBI:29103"/>
    </ligand>
</feature>
<dbReference type="InterPro" id="IPR027368">
    <property type="entry name" value="MnmE_dom2"/>
</dbReference>
<comment type="caution">
    <text evidence="10">Lacks conserved residue(s) required for the propagation of feature annotation.</text>
</comment>
<dbReference type="InterPro" id="IPR027266">
    <property type="entry name" value="TrmE/GcvT-like"/>
</dbReference>
<dbReference type="InterPro" id="IPR005225">
    <property type="entry name" value="Small_GTP-bd"/>
</dbReference>
<keyword evidence="9 10" id="KW-0342">GTP-binding</keyword>
<dbReference type="CDD" id="cd14858">
    <property type="entry name" value="TrmE_N"/>
    <property type="match status" value="1"/>
</dbReference>
<dbReference type="GO" id="GO:0042802">
    <property type="term" value="F:identical protein binding"/>
    <property type="evidence" value="ECO:0007669"/>
    <property type="project" value="UniProtKB-ARBA"/>
</dbReference>
<feature type="binding site" evidence="10">
    <location>
        <position position="259"/>
    </location>
    <ligand>
        <name>K(+)</name>
        <dbReference type="ChEBI" id="CHEBI:29103"/>
    </ligand>
</feature>
<dbReference type="Proteomes" id="UP000614424">
    <property type="component" value="Unassembled WGS sequence"/>
</dbReference>
<evidence type="ECO:0000256" key="9">
    <source>
        <dbReference type="ARBA" id="ARBA00023134"/>
    </source>
</evidence>
<keyword evidence="3 10" id="KW-0819">tRNA processing</keyword>
<comment type="subunit">
    <text evidence="10">Homodimer. Heterotetramer of two MnmE and two MnmG subunits.</text>
</comment>
<dbReference type="PROSITE" id="PS51709">
    <property type="entry name" value="G_TRME"/>
    <property type="match status" value="1"/>
</dbReference>
<evidence type="ECO:0000256" key="7">
    <source>
        <dbReference type="ARBA" id="ARBA00022842"/>
    </source>
</evidence>
<evidence type="ECO:0000256" key="1">
    <source>
        <dbReference type="ARBA" id="ARBA00011043"/>
    </source>
</evidence>
<comment type="function">
    <text evidence="10">Exhibits a very high intrinsic GTPase hydrolysis rate. Involved in the addition of a carboxymethylaminomethyl (cmnm) group at the wobble position (U34) of certain tRNAs, forming tRNA-cmnm(5)s(2)U34.</text>
</comment>
<dbReference type="EMBL" id="JACNJZ010000013">
    <property type="protein sequence ID" value="MBC8316295.1"/>
    <property type="molecule type" value="Genomic_DNA"/>
</dbReference>
<dbReference type="GO" id="GO:0003924">
    <property type="term" value="F:GTPase activity"/>
    <property type="evidence" value="ECO:0007669"/>
    <property type="project" value="UniProtKB-UniRule"/>
</dbReference>
<evidence type="ECO:0000256" key="8">
    <source>
        <dbReference type="ARBA" id="ARBA00022958"/>
    </source>
</evidence>
<feature type="domain" description="TrmE-type G" evidence="12">
    <location>
        <begin position="230"/>
        <end position="388"/>
    </location>
</feature>